<gene>
    <name evidence="4" type="ORF">IWQ60_007570</name>
</gene>
<name>A0A9W7ZWP2_9FUNG</name>
<dbReference type="SUPFAM" id="SSF81383">
    <property type="entry name" value="F-box domain"/>
    <property type="match status" value="1"/>
</dbReference>
<dbReference type="AlphaFoldDB" id="A0A9W7ZWP2"/>
<evidence type="ECO:0000313" key="5">
    <source>
        <dbReference type="Proteomes" id="UP001150569"/>
    </source>
</evidence>
<feature type="compositionally biased region" description="Polar residues" evidence="1">
    <location>
        <begin position="85"/>
        <end position="94"/>
    </location>
</feature>
<feature type="chain" id="PRO_5040920079" description="F-box domain-containing protein" evidence="2">
    <location>
        <begin position="18"/>
        <end position="487"/>
    </location>
</feature>
<feature type="region of interest" description="Disordered" evidence="1">
    <location>
        <begin position="85"/>
        <end position="120"/>
    </location>
</feature>
<dbReference type="CDD" id="cd09917">
    <property type="entry name" value="F-box_SF"/>
    <property type="match status" value="1"/>
</dbReference>
<evidence type="ECO:0000256" key="1">
    <source>
        <dbReference type="SAM" id="MobiDB-lite"/>
    </source>
</evidence>
<keyword evidence="2" id="KW-0732">Signal</keyword>
<reference evidence="4" key="1">
    <citation type="submission" date="2022-07" db="EMBL/GenBank/DDBJ databases">
        <title>Phylogenomic reconstructions and comparative analyses of Kickxellomycotina fungi.</title>
        <authorList>
            <person name="Reynolds N.K."/>
            <person name="Stajich J.E."/>
            <person name="Barry K."/>
            <person name="Grigoriev I.V."/>
            <person name="Crous P."/>
            <person name="Smith M.E."/>
        </authorList>
    </citation>
    <scope>NUCLEOTIDE SEQUENCE</scope>
    <source>
        <strain evidence="4">RSA 861</strain>
    </source>
</reference>
<dbReference type="EMBL" id="JANBPT010000513">
    <property type="protein sequence ID" value="KAJ1918177.1"/>
    <property type="molecule type" value="Genomic_DNA"/>
</dbReference>
<sequence>MLAQFTGSAIILAFVWATTVIAVPNPTTLQALPPELLQSVTGYLDCNGAAQFSQTCRSIHKVVNDAGHTRLLKNRTALASRMESYLQNRGQRNQRPLKRLRRTPSDSAEAATTMTTERPDGIDREASALLDEVIVLVLPFVRALFYQHWILRPLARYQITPRGNHQAMSTPALAGYIPITEPIDYNHIGAAIVPDGDVSVYQYYISEVLGEDPIADTDTAREEPDEPISTWIAGEVRAFRPELDRIQAATSRLILSETIDGPKLALQDPVAHAAAVGHIPFLVQLVRLSNDPDFQIALQQAVLQNIPVSHIQFAAVLASPPLGRRTETMPNRRQQAQTSQLATVLDLLTRSLPQSIYTSTVLALAAQGRPGPLLRFTSPRSDYPDGVLSINPETDLPPACLSLVVAADYGHLSIFEDQGPHRVDSHQLVTAYRYATHMGMRRAAEVLKAFIPASEMNSGQIWFSPPPARYLNFYSNDAQVFAFHYAP</sequence>
<dbReference type="Proteomes" id="UP001150569">
    <property type="component" value="Unassembled WGS sequence"/>
</dbReference>
<keyword evidence="5" id="KW-1185">Reference proteome</keyword>
<organism evidence="4 5">
    <name type="scientific">Tieghemiomyces parasiticus</name>
    <dbReference type="NCBI Taxonomy" id="78921"/>
    <lineage>
        <taxon>Eukaryota</taxon>
        <taxon>Fungi</taxon>
        <taxon>Fungi incertae sedis</taxon>
        <taxon>Zoopagomycota</taxon>
        <taxon>Kickxellomycotina</taxon>
        <taxon>Dimargaritomycetes</taxon>
        <taxon>Dimargaritales</taxon>
        <taxon>Dimargaritaceae</taxon>
        <taxon>Tieghemiomyces</taxon>
    </lineage>
</organism>
<dbReference type="InterPro" id="IPR001810">
    <property type="entry name" value="F-box_dom"/>
</dbReference>
<evidence type="ECO:0000259" key="3">
    <source>
        <dbReference type="PROSITE" id="PS50181"/>
    </source>
</evidence>
<dbReference type="InterPro" id="IPR036047">
    <property type="entry name" value="F-box-like_dom_sf"/>
</dbReference>
<feature type="signal peptide" evidence="2">
    <location>
        <begin position="1"/>
        <end position="17"/>
    </location>
</feature>
<evidence type="ECO:0000256" key="2">
    <source>
        <dbReference type="SAM" id="SignalP"/>
    </source>
</evidence>
<dbReference type="PROSITE" id="PS50181">
    <property type="entry name" value="FBOX"/>
    <property type="match status" value="1"/>
</dbReference>
<proteinExistence type="predicted"/>
<feature type="domain" description="F-box" evidence="3">
    <location>
        <begin position="26"/>
        <end position="75"/>
    </location>
</feature>
<protein>
    <recommendedName>
        <fullName evidence="3">F-box domain-containing protein</fullName>
    </recommendedName>
</protein>
<comment type="caution">
    <text evidence="4">The sequence shown here is derived from an EMBL/GenBank/DDBJ whole genome shotgun (WGS) entry which is preliminary data.</text>
</comment>
<evidence type="ECO:0000313" key="4">
    <source>
        <dbReference type="EMBL" id="KAJ1918177.1"/>
    </source>
</evidence>
<accession>A0A9W7ZWP2</accession>